<gene>
    <name evidence="1" type="ORF">ZOSMA_209G00130</name>
</gene>
<dbReference type="AlphaFoldDB" id="A0A0K9PN92"/>
<dbReference type="EMBL" id="LFYR01000756">
    <property type="protein sequence ID" value="KMZ69680.1"/>
    <property type="molecule type" value="Genomic_DNA"/>
</dbReference>
<keyword evidence="2" id="KW-1185">Reference proteome</keyword>
<evidence type="ECO:0000313" key="1">
    <source>
        <dbReference type="EMBL" id="KMZ69680.1"/>
    </source>
</evidence>
<organism evidence="1 2">
    <name type="scientific">Zostera marina</name>
    <name type="common">Eelgrass</name>
    <dbReference type="NCBI Taxonomy" id="29655"/>
    <lineage>
        <taxon>Eukaryota</taxon>
        <taxon>Viridiplantae</taxon>
        <taxon>Streptophyta</taxon>
        <taxon>Embryophyta</taxon>
        <taxon>Tracheophyta</taxon>
        <taxon>Spermatophyta</taxon>
        <taxon>Magnoliopsida</taxon>
        <taxon>Liliopsida</taxon>
        <taxon>Zosteraceae</taxon>
        <taxon>Zostera</taxon>
    </lineage>
</organism>
<name>A0A0K9PN92_ZOSMR</name>
<accession>A0A0K9PN92</accession>
<sequence length="58" mass="6715">MAECNPLNQLDVDRLKIRLDPCTHVGLTTTKFITLYKARFSSPLFALHYFMCTPFTFS</sequence>
<evidence type="ECO:0000313" key="2">
    <source>
        <dbReference type="Proteomes" id="UP000036987"/>
    </source>
</evidence>
<protein>
    <submittedName>
        <fullName evidence="1">Uncharacterized protein</fullName>
    </submittedName>
</protein>
<proteinExistence type="predicted"/>
<reference evidence="2" key="1">
    <citation type="journal article" date="2016" name="Nature">
        <title>The genome of the seagrass Zostera marina reveals angiosperm adaptation to the sea.</title>
        <authorList>
            <person name="Olsen J.L."/>
            <person name="Rouze P."/>
            <person name="Verhelst B."/>
            <person name="Lin Y.-C."/>
            <person name="Bayer T."/>
            <person name="Collen J."/>
            <person name="Dattolo E."/>
            <person name="De Paoli E."/>
            <person name="Dittami S."/>
            <person name="Maumus F."/>
            <person name="Michel G."/>
            <person name="Kersting A."/>
            <person name="Lauritano C."/>
            <person name="Lohaus R."/>
            <person name="Toepel M."/>
            <person name="Tonon T."/>
            <person name="Vanneste K."/>
            <person name="Amirebrahimi M."/>
            <person name="Brakel J."/>
            <person name="Bostroem C."/>
            <person name="Chovatia M."/>
            <person name="Grimwood J."/>
            <person name="Jenkins J.W."/>
            <person name="Jueterbock A."/>
            <person name="Mraz A."/>
            <person name="Stam W.T."/>
            <person name="Tice H."/>
            <person name="Bornberg-Bauer E."/>
            <person name="Green P.J."/>
            <person name="Pearson G.A."/>
            <person name="Procaccini G."/>
            <person name="Duarte C.M."/>
            <person name="Schmutz J."/>
            <person name="Reusch T.B.H."/>
            <person name="Van de Peer Y."/>
        </authorList>
    </citation>
    <scope>NUCLEOTIDE SEQUENCE [LARGE SCALE GENOMIC DNA]</scope>
    <source>
        <strain evidence="2">cv. Finnish</strain>
    </source>
</reference>
<comment type="caution">
    <text evidence="1">The sequence shown here is derived from an EMBL/GenBank/DDBJ whole genome shotgun (WGS) entry which is preliminary data.</text>
</comment>
<dbReference type="Proteomes" id="UP000036987">
    <property type="component" value="Unassembled WGS sequence"/>
</dbReference>